<comment type="caution">
    <text evidence="1">The sequence shown here is derived from an EMBL/GenBank/DDBJ whole genome shotgun (WGS) entry which is preliminary data.</text>
</comment>
<reference evidence="1 2" key="1">
    <citation type="submission" date="2018-12" db="EMBL/GenBank/DDBJ databases">
        <title>Amycolatopsis eburnea sp. nov. actinomycete associate with arbuscular mycorrhiza fungal spore.</title>
        <authorList>
            <person name="Lumyong S."/>
            <person name="Chaiya L."/>
        </authorList>
    </citation>
    <scope>NUCLEOTIDE SEQUENCE [LARGE SCALE GENOMIC DNA]</scope>
    <source>
        <strain evidence="1 2">GLM-1</strain>
    </source>
</reference>
<organism evidence="1 2">
    <name type="scientific">Amycolatopsis eburnea</name>
    <dbReference type="NCBI Taxonomy" id="2267691"/>
    <lineage>
        <taxon>Bacteria</taxon>
        <taxon>Bacillati</taxon>
        <taxon>Actinomycetota</taxon>
        <taxon>Actinomycetes</taxon>
        <taxon>Pseudonocardiales</taxon>
        <taxon>Pseudonocardiaceae</taxon>
        <taxon>Amycolatopsis</taxon>
    </lineage>
</organism>
<evidence type="ECO:0000313" key="2">
    <source>
        <dbReference type="Proteomes" id="UP000267081"/>
    </source>
</evidence>
<dbReference type="Proteomes" id="UP000267081">
    <property type="component" value="Unassembled WGS sequence"/>
</dbReference>
<dbReference type="OrthoDB" id="5124141at2"/>
<proteinExistence type="predicted"/>
<keyword evidence="2" id="KW-1185">Reference proteome</keyword>
<dbReference type="EMBL" id="RSEC01000058">
    <property type="protein sequence ID" value="RSD13868.1"/>
    <property type="molecule type" value="Genomic_DNA"/>
</dbReference>
<dbReference type="AlphaFoldDB" id="A0A427T4H9"/>
<dbReference type="RefSeq" id="WP_125313144.1">
    <property type="nucleotide sequence ID" value="NZ_RSEC01000058.1"/>
</dbReference>
<protein>
    <recommendedName>
        <fullName evidence="3">Secreted protein</fullName>
    </recommendedName>
</protein>
<name>A0A427T4H9_9PSEU</name>
<sequence length="157" mass="17832">MRSGHHQRPLLFLDIDGTLLPFGAAGDSHLDRLDPGMGLRLAALPCALVWATTWEHEANTELAPRLGLPPLPVVRWPEPSAEREREDRWFGLHWKTRPLVEWAAGRPFIWVDDELTDADREWVSAHHHGGALLHRVVPSRGLLAEDIPVLDHWLRTP</sequence>
<evidence type="ECO:0000313" key="1">
    <source>
        <dbReference type="EMBL" id="RSD13868.1"/>
    </source>
</evidence>
<evidence type="ECO:0008006" key="3">
    <source>
        <dbReference type="Google" id="ProtNLM"/>
    </source>
</evidence>
<gene>
    <name evidence="1" type="ORF">EIY87_29800</name>
</gene>
<accession>A0A427T4H9</accession>
<dbReference type="Pfam" id="PF18143">
    <property type="entry name" value="HAD_SAK_2"/>
    <property type="match status" value="1"/>
</dbReference>